<evidence type="ECO:0000313" key="5">
    <source>
        <dbReference type="Proteomes" id="UP000663870"/>
    </source>
</evidence>
<keyword evidence="5" id="KW-1185">Reference proteome</keyword>
<feature type="coiled-coil region" evidence="1">
    <location>
        <begin position="207"/>
        <end position="234"/>
    </location>
</feature>
<dbReference type="InterPro" id="IPR018289">
    <property type="entry name" value="MULE_transposase_dom"/>
</dbReference>
<evidence type="ECO:0000259" key="3">
    <source>
        <dbReference type="Pfam" id="PF10551"/>
    </source>
</evidence>
<feature type="region of interest" description="Disordered" evidence="2">
    <location>
        <begin position="1"/>
        <end position="22"/>
    </location>
</feature>
<dbReference type="EMBL" id="CAJNOL010007964">
    <property type="protein sequence ID" value="CAF1632682.1"/>
    <property type="molecule type" value="Genomic_DNA"/>
</dbReference>
<dbReference type="Pfam" id="PF10551">
    <property type="entry name" value="MULE"/>
    <property type="match status" value="1"/>
</dbReference>
<evidence type="ECO:0000256" key="1">
    <source>
        <dbReference type="SAM" id="Coils"/>
    </source>
</evidence>
<gene>
    <name evidence="4" type="ORF">JXQ802_LOCUS52030</name>
</gene>
<evidence type="ECO:0000256" key="2">
    <source>
        <dbReference type="SAM" id="MobiDB-lite"/>
    </source>
</evidence>
<sequence>MENISRVSQKRQSSQPMTPPLQVVTQPLQTRQTNGTAESVPMFDILRSTLYRDRATVLPKLPLVLNDLILPENFTKNLYNEKMLFCDQKQPSRILAFASLTALKHLAQCNTWNADGTFKTAPKLFSQAYTIHAHNEFSMKPIVFAALPDKYEQTYLTLLQALVVYAQTNDLILSPTSILIDFELAAFNAFRRMFPNANILFCHFHFAKNIMKYLKQLQLKKETVKREIANILSLPLLPTNKIISAFYDSKDVLQSMNLNFQKFLNYIEKTYIINAQFNSSNWNHYVTLSNRPRTNNQ</sequence>
<name>A0A816D2H2_9BILA</name>
<feature type="compositionally biased region" description="Polar residues" evidence="2">
    <location>
        <begin position="1"/>
        <end position="16"/>
    </location>
</feature>
<protein>
    <recommendedName>
        <fullName evidence="3">MULE transposase domain-containing protein</fullName>
    </recommendedName>
</protein>
<keyword evidence="1" id="KW-0175">Coiled coil</keyword>
<dbReference type="Proteomes" id="UP000663870">
    <property type="component" value="Unassembled WGS sequence"/>
</dbReference>
<accession>A0A816D2H2</accession>
<reference evidence="4" key="1">
    <citation type="submission" date="2021-02" db="EMBL/GenBank/DDBJ databases">
        <authorList>
            <person name="Nowell W R."/>
        </authorList>
    </citation>
    <scope>NUCLEOTIDE SEQUENCE</scope>
</reference>
<evidence type="ECO:0000313" key="4">
    <source>
        <dbReference type="EMBL" id="CAF1632682.1"/>
    </source>
</evidence>
<dbReference type="AlphaFoldDB" id="A0A816D2H2"/>
<proteinExistence type="predicted"/>
<organism evidence="4 5">
    <name type="scientific">Rotaria sordida</name>
    <dbReference type="NCBI Taxonomy" id="392033"/>
    <lineage>
        <taxon>Eukaryota</taxon>
        <taxon>Metazoa</taxon>
        <taxon>Spiralia</taxon>
        <taxon>Gnathifera</taxon>
        <taxon>Rotifera</taxon>
        <taxon>Eurotatoria</taxon>
        <taxon>Bdelloidea</taxon>
        <taxon>Philodinida</taxon>
        <taxon>Philodinidae</taxon>
        <taxon>Rotaria</taxon>
    </lineage>
</organism>
<comment type="caution">
    <text evidence="4">The sequence shown here is derived from an EMBL/GenBank/DDBJ whole genome shotgun (WGS) entry which is preliminary data.</text>
</comment>
<feature type="domain" description="MULE transposase" evidence="3">
    <location>
        <begin position="112"/>
        <end position="209"/>
    </location>
</feature>